<name>A0A1B6EF97_9HEMI</name>
<dbReference type="SMART" id="SM00849">
    <property type="entry name" value="Lactamase_B"/>
    <property type="match status" value="1"/>
</dbReference>
<evidence type="ECO:0000256" key="9">
    <source>
        <dbReference type="ARBA" id="ARBA00031044"/>
    </source>
</evidence>
<organism evidence="12">
    <name type="scientific">Clastoptera arizonana</name>
    <name type="common">Arizona spittle bug</name>
    <dbReference type="NCBI Taxonomy" id="38151"/>
    <lineage>
        <taxon>Eukaryota</taxon>
        <taxon>Metazoa</taxon>
        <taxon>Ecdysozoa</taxon>
        <taxon>Arthropoda</taxon>
        <taxon>Hexapoda</taxon>
        <taxon>Insecta</taxon>
        <taxon>Pterygota</taxon>
        <taxon>Neoptera</taxon>
        <taxon>Paraneoptera</taxon>
        <taxon>Hemiptera</taxon>
        <taxon>Auchenorrhyncha</taxon>
        <taxon>Cercopoidea</taxon>
        <taxon>Clastopteridae</taxon>
        <taxon>Clastoptera</taxon>
    </lineage>
</organism>
<evidence type="ECO:0000256" key="2">
    <source>
        <dbReference type="ARBA" id="ARBA00001947"/>
    </source>
</evidence>
<evidence type="ECO:0000256" key="8">
    <source>
        <dbReference type="ARBA" id="ARBA00022833"/>
    </source>
</evidence>
<comment type="catalytic activity">
    <reaction evidence="1">
        <text>an S-(2-hydroxyacyl)glutathione + H2O = a 2-hydroxy carboxylate + glutathione + H(+)</text>
        <dbReference type="Rhea" id="RHEA:21864"/>
        <dbReference type="ChEBI" id="CHEBI:15377"/>
        <dbReference type="ChEBI" id="CHEBI:15378"/>
        <dbReference type="ChEBI" id="CHEBI:57925"/>
        <dbReference type="ChEBI" id="CHEBI:58896"/>
        <dbReference type="ChEBI" id="CHEBI:71261"/>
        <dbReference type="EC" id="3.1.2.6"/>
    </reaction>
</comment>
<keyword evidence="7" id="KW-0378">Hydrolase</keyword>
<dbReference type="HAMAP" id="MF_01374">
    <property type="entry name" value="Glyoxalase_2"/>
    <property type="match status" value="1"/>
</dbReference>
<keyword evidence="6" id="KW-0479">Metal-binding</keyword>
<evidence type="ECO:0000259" key="10">
    <source>
        <dbReference type="SMART" id="SM00849"/>
    </source>
</evidence>
<dbReference type="GO" id="GO:0019243">
    <property type="term" value="P:methylglyoxal catabolic process to D-lactate via S-lactoyl-glutathione"/>
    <property type="evidence" value="ECO:0007669"/>
    <property type="project" value="InterPro"/>
</dbReference>
<dbReference type="FunFam" id="3.60.15.10:FF:000019">
    <property type="entry name" value="Hydroxyacylglutathione hydrolase, mitochondrial"/>
    <property type="match status" value="1"/>
</dbReference>
<dbReference type="Pfam" id="PF16123">
    <property type="entry name" value="HAGH_C"/>
    <property type="match status" value="1"/>
</dbReference>
<dbReference type="InterPro" id="IPR001279">
    <property type="entry name" value="Metallo-B-lactamas"/>
</dbReference>
<dbReference type="GO" id="GO:0046872">
    <property type="term" value="F:metal ion binding"/>
    <property type="evidence" value="ECO:0007669"/>
    <property type="project" value="UniProtKB-KW"/>
</dbReference>
<dbReference type="EMBL" id="GEDC01000718">
    <property type="protein sequence ID" value="JAS36580.1"/>
    <property type="molecule type" value="Transcribed_RNA"/>
</dbReference>
<dbReference type="AlphaFoldDB" id="A0A1B6EF97"/>
<sequence>MYNILVRHLPTAVSQRIISTYFKVSSWHSTQAFLKGIHVVNSTKMKVEILPALHDNYMYLIVDEATKEAAVVDPVEPDLVMNAVMDHGVNLTKVLTTHHHWDHASGNKKIKEKVPGLKVFGGDDRIEGLTDKIKDGDTIKIGNLEVECLFTPCHTKGHICYLVKPDDEPQAVFTGDTLFIGGCGRFFEGNAEEMYAALLGKLGSLPEDTKVFCGHEYTVSNLKFAKKVDGNNIAVENKLIWAEGMRKEFKPTVPSTIGDEKKTNPFMRVHDKALETLAESTDAIKVMAFIRQQKDNFKG</sequence>
<comment type="cofactor">
    <cofactor evidence="2">
        <name>Zn(2+)</name>
        <dbReference type="ChEBI" id="CHEBI:29105"/>
    </cofactor>
</comment>
<evidence type="ECO:0000256" key="5">
    <source>
        <dbReference type="ARBA" id="ARBA00011917"/>
    </source>
</evidence>
<comment type="pathway">
    <text evidence="3">Secondary metabolite metabolism; methylglyoxal degradation; (R)-lactate from methylglyoxal: step 2/2.</text>
</comment>
<evidence type="ECO:0000256" key="3">
    <source>
        <dbReference type="ARBA" id="ARBA00004963"/>
    </source>
</evidence>
<evidence type="ECO:0000256" key="7">
    <source>
        <dbReference type="ARBA" id="ARBA00022801"/>
    </source>
</evidence>
<feature type="domain" description="Metallo-beta-lactamase" evidence="10">
    <location>
        <begin position="55"/>
        <end position="215"/>
    </location>
</feature>
<evidence type="ECO:0000256" key="6">
    <source>
        <dbReference type="ARBA" id="ARBA00022723"/>
    </source>
</evidence>
<protein>
    <recommendedName>
        <fullName evidence="5">hydroxyacylglutathione hydrolase</fullName>
        <ecNumber evidence="5">3.1.2.6</ecNumber>
    </recommendedName>
    <alternativeName>
        <fullName evidence="9">Glyoxalase II</fullName>
    </alternativeName>
</protein>
<gene>
    <name evidence="12" type="ORF">g.12680</name>
    <name evidence="11" type="ORF">g.12682</name>
</gene>
<dbReference type="NCBIfam" id="TIGR03413">
    <property type="entry name" value="GSH_gloB"/>
    <property type="match status" value="1"/>
</dbReference>
<dbReference type="Pfam" id="PF00753">
    <property type="entry name" value="Lactamase_B"/>
    <property type="match status" value="1"/>
</dbReference>
<dbReference type="SUPFAM" id="SSF56281">
    <property type="entry name" value="Metallo-hydrolase/oxidoreductase"/>
    <property type="match status" value="1"/>
</dbReference>
<comment type="similarity">
    <text evidence="4">Belongs to the metallo-beta-lactamase superfamily. Glyoxalase II family.</text>
</comment>
<accession>A0A1B6EF97</accession>
<proteinExistence type="inferred from homology"/>
<evidence type="ECO:0000256" key="4">
    <source>
        <dbReference type="ARBA" id="ARBA00006759"/>
    </source>
</evidence>
<dbReference type="GO" id="GO:0031123">
    <property type="term" value="P:RNA 3'-end processing"/>
    <property type="evidence" value="ECO:0007669"/>
    <property type="project" value="UniProtKB-ARBA"/>
</dbReference>
<dbReference type="GO" id="GO:0004416">
    <property type="term" value="F:hydroxyacylglutathione hydrolase activity"/>
    <property type="evidence" value="ECO:0007669"/>
    <property type="project" value="UniProtKB-EC"/>
</dbReference>
<dbReference type="Gene3D" id="3.60.15.10">
    <property type="entry name" value="Ribonuclease Z/Hydroxyacylglutathione hydrolase-like"/>
    <property type="match status" value="1"/>
</dbReference>
<evidence type="ECO:0000313" key="11">
    <source>
        <dbReference type="EMBL" id="JAS36235.1"/>
    </source>
</evidence>
<dbReference type="InterPro" id="IPR035680">
    <property type="entry name" value="Clx_II_MBL"/>
</dbReference>
<dbReference type="PIRSF" id="PIRSF005457">
    <property type="entry name" value="Glx"/>
    <property type="match status" value="1"/>
</dbReference>
<dbReference type="EC" id="3.1.2.6" evidence="5"/>
<dbReference type="EMBL" id="GEDC01001063">
    <property type="protein sequence ID" value="JAS36235.1"/>
    <property type="molecule type" value="Transcribed_RNA"/>
</dbReference>
<dbReference type="PANTHER" id="PTHR11935:SF94">
    <property type="entry name" value="TENZING NORGAY, ISOFORM C"/>
    <property type="match status" value="1"/>
</dbReference>
<dbReference type="InterPro" id="IPR017782">
    <property type="entry name" value="Hydroxyacylglutathione_Hdrlase"/>
</dbReference>
<keyword evidence="8" id="KW-0862">Zinc</keyword>
<dbReference type="PANTHER" id="PTHR11935">
    <property type="entry name" value="BETA LACTAMASE DOMAIN"/>
    <property type="match status" value="1"/>
</dbReference>
<dbReference type="CDD" id="cd07723">
    <property type="entry name" value="hydroxyacylglutathione_hydrolase_MBL-fold"/>
    <property type="match status" value="1"/>
</dbReference>
<evidence type="ECO:0000313" key="12">
    <source>
        <dbReference type="EMBL" id="JAS36580.1"/>
    </source>
</evidence>
<reference evidence="12" key="1">
    <citation type="submission" date="2015-12" db="EMBL/GenBank/DDBJ databases">
        <title>De novo transcriptome assembly of four potential Pierce s Disease insect vectors from Arizona vineyards.</title>
        <authorList>
            <person name="Tassone E.E."/>
        </authorList>
    </citation>
    <scope>NUCLEOTIDE SEQUENCE</scope>
</reference>
<evidence type="ECO:0000256" key="1">
    <source>
        <dbReference type="ARBA" id="ARBA00001623"/>
    </source>
</evidence>
<dbReference type="InterPro" id="IPR032282">
    <property type="entry name" value="HAGH_C"/>
</dbReference>
<dbReference type="InterPro" id="IPR036866">
    <property type="entry name" value="RibonucZ/Hydroxyglut_hydro"/>
</dbReference>